<organism evidence="3">
    <name type="scientific">Lygus hesperus</name>
    <name type="common">Western plant bug</name>
    <dbReference type="NCBI Taxonomy" id="30085"/>
    <lineage>
        <taxon>Eukaryota</taxon>
        <taxon>Metazoa</taxon>
        <taxon>Ecdysozoa</taxon>
        <taxon>Arthropoda</taxon>
        <taxon>Hexapoda</taxon>
        <taxon>Insecta</taxon>
        <taxon>Pterygota</taxon>
        <taxon>Neoptera</taxon>
        <taxon>Paraneoptera</taxon>
        <taxon>Hemiptera</taxon>
        <taxon>Heteroptera</taxon>
        <taxon>Panheteroptera</taxon>
        <taxon>Cimicomorpha</taxon>
        <taxon>Miridae</taxon>
        <taxon>Mirini</taxon>
        <taxon>Lygus</taxon>
    </lineage>
</organism>
<dbReference type="AlphaFoldDB" id="A0A0A9X3H4"/>
<name>A0A0A9X3H4_LYGHE</name>
<reference evidence="3" key="2">
    <citation type="submission" date="2014-07" db="EMBL/GenBank/DDBJ databases">
        <authorList>
            <person name="Hull J."/>
        </authorList>
    </citation>
    <scope>NUCLEOTIDE SEQUENCE</scope>
</reference>
<dbReference type="EMBL" id="GBHO01031990">
    <property type="protein sequence ID" value="JAG11614.1"/>
    <property type="molecule type" value="Transcribed_RNA"/>
</dbReference>
<accession>A0A0A9X3H4</accession>
<evidence type="ECO:0000313" key="3">
    <source>
        <dbReference type="EMBL" id="JAG11615.1"/>
    </source>
</evidence>
<reference evidence="4" key="3">
    <citation type="journal article" date="2016" name="Gigascience">
        <title>De novo construction of an expanded transcriptome assembly for the western tarnished plant bug, Lygus hesperus.</title>
        <authorList>
            <person name="Tassone E.E."/>
            <person name="Geib S.M."/>
            <person name="Hall B."/>
            <person name="Fabrick J.A."/>
            <person name="Brent C.S."/>
            <person name="Hull J.J."/>
        </authorList>
    </citation>
    <scope>NUCLEOTIDE SEQUENCE</scope>
</reference>
<feature type="region of interest" description="Disordered" evidence="1">
    <location>
        <begin position="32"/>
        <end position="69"/>
    </location>
</feature>
<evidence type="ECO:0000313" key="2">
    <source>
        <dbReference type="EMBL" id="JAG11614.1"/>
    </source>
</evidence>
<dbReference type="EMBL" id="GDHC01014538">
    <property type="protein sequence ID" value="JAQ04091.1"/>
    <property type="molecule type" value="Transcribed_RNA"/>
</dbReference>
<sequence length="274" mass="29272">MYHQNGMCISDANQPTASSHVPCAHHPTTLSPSDTFVAPPAAVRNPNASTANLPTVSDNHHTSASASQSTISIPYHRVNQQHCVKPLPSKTCVAVASPSSHHHHGAVQYCLPALHSHPQPTKSSPHCATHTLPREAFSTVNPSHRTLQHPGKSGRQGHQCYMGTLATRAVPTCSHCDALLNHCKHHQPPTFASFPVLDMATTHPHPPSSFDPPKYVCAPPTPTSATTAAVCQPVHPSHSDPSSVLLVNDMTHPSHGVVAAGHKSHPNVTIIHYW</sequence>
<evidence type="ECO:0000256" key="1">
    <source>
        <dbReference type="SAM" id="MobiDB-lite"/>
    </source>
</evidence>
<gene>
    <name evidence="2" type="ORF">CM83_76752</name>
    <name evidence="3" type="ORF">CM83_76762</name>
    <name evidence="4" type="ORF">g.43854</name>
</gene>
<dbReference type="EMBL" id="GBHO01031989">
    <property type="protein sequence ID" value="JAG11615.1"/>
    <property type="molecule type" value="Transcribed_RNA"/>
</dbReference>
<reference evidence="3" key="1">
    <citation type="journal article" date="2014" name="PLoS ONE">
        <title>Transcriptome-Based Identification of ABC Transporters in the Western Tarnished Plant Bug Lygus hesperus.</title>
        <authorList>
            <person name="Hull J.J."/>
            <person name="Chaney K."/>
            <person name="Geib S.M."/>
            <person name="Fabrick J.A."/>
            <person name="Brent C.S."/>
            <person name="Walsh D."/>
            <person name="Lavine L.C."/>
        </authorList>
    </citation>
    <scope>NUCLEOTIDE SEQUENCE</scope>
</reference>
<protein>
    <submittedName>
        <fullName evidence="3">Uncharacterized protein</fullName>
    </submittedName>
</protein>
<evidence type="ECO:0000313" key="4">
    <source>
        <dbReference type="EMBL" id="JAQ04091.1"/>
    </source>
</evidence>
<proteinExistence type="predicted"/>
<feature type="compositionally biased region" description="Low complexity" evidence="1">
    <location>
        <begin position="37"/>
        <end position="48"/>
    </location>
</feature>